<dbReference type="Gene3D" id="2.70.70.10">
    <property type="entry name" value="Glucose Permease (Domain IIA)"/>
    <property type="match status" value="1"/>
</dbReference>
<evidence type="ECO:0000313" key="4">
    <source>
        <dbReference type="Proteomes" id="UP000266568"/>
    </source>
</evidence>
<dbReference type="CDD" id="cd12797">
    <property type="entry name" value="M23_peptidase"/>
    <property type="match status" value="1"/>
</dbReference>
<dbReference type="EMBL" id="QXDC01000002">
    <property type="protein sequence ID" value="RIA47034.1"/>
    <property type="molecule type" value="Genomic_DNA"/>
</dbReference>
<dbReference type="RefSeq" id="WP_119035054.1">
    <property type="nucleotide sequence ID" value="NZ_QXDC01000002.1"/>
</dbReference>
<dbReference type="AlphaFoldDB" id="A0A397PLN3"/>
<dbReference type="OrthoDB" id="9815245at2"/>
<accession>A0A397PLN3</accession>
<feature type="domain" description="M23ase beta-sheet core" evidence="2">
    <location>
        <begin position="263"/>
        <end position="357"/>
    </location>
</feature>
<proteinExistence type="predicted"/>
<keyword evidence="4" id="KW-1185">Reference proteome</keyword>
<comment type="caution">
    <text evidence="3">The sequence shown here is derived from an EMBL/GenBank/DDBJ whole genome shotgun (WGS) entry which is preliminary data.</text>
</comment>
<evidence type="ECO:0000259" key="2">
    <source>
        <dbReference type="Pfam" id="PF01551"/>
    </source>
</evidence>
<dbReference type="Proteomes" id="UP000266568">
    <property type="component" value="Unassembled WGS sequence"/>
</dbReference>
<dbReference type="SUPFAM" id="SSF51261">
    <property type="entry name" value="Duplicated hybrid motif"/>
    <property type="match status" value="1"/>
</dbReference>
<dbReference type="PANTHER" id="PTHR21666">
    <property type="entry name" value="PEPTIDASE-RELATED"/>
    <property type="match status" value="1"/>
</dbReference>
<dbReference type="FunFam" id="2.70.70.10:FF:000006">
    <property type="entry name" value="M23 family peptidase"/>
    <property type="match status" value="1"/>
</dbReference>
<dbReference type="InterPro" id="IPR016047">
    <property type="entry name" value="M23ase_b-sheet_dom"/>
</dbReference>
<organism evidence="3 4">
    <name type="scientific">Hephaestia caeni</name>
    <dbReference type="NCBI Taxonomy" id="645617"/>
    <lineage>
        <taxon>Bacteria</taxon>
        <taxon>Pseudomonadati</taxon>
        <taxon>Pseudomonadota</taxon>
        <taxon>Alphaproteobacteria</taxon>
        <taxon>Sphingomonadales</taxon>
        <taxon>Sphingomonadaceae</taxon>
        <taxon>Hephaestia</taxon>
    </lineage>
</organism>
<dbReference type="InterPro" id="IPR050570">
    <property type="entry name" value="Cell_wall_metabolism_enzyme"/>
</dbReference>
<evidence type="ECO:0000256" key="1">
    <source>
        <dbReference type="ARBA" id="ARBA00022729"/>
    </source>
</evidence>
<dbReference type="Pfam" id="PF01551">
    <property type="entry name" value="Peptidase_M23"/>
    <property type="match status" value="1"/>
</dbReference>
<keyword evidence="1" id="KW-0732">Signal</keyword>
<evidence type="ECO:0000313" key="3">
    <source>
        <dbReference type="EMBL" id="RIA47034.1"/>
    </source>
</evidence>
<dbReference type="PANTHER" id="PTHR21666:SF289">
    <property type="entry name" value="L-ALA--D-GLU ENDOPEPTIDASE"/>
    <property type="match status" value="1"/>
</dbReference>
<reference evidence="3 4" key="1">
    <citation type="submission" date="2018-08" db="EMBL/GenBank/DDBJ databases">
        <title>Genomic Encyclopedia of Type Strains, Phase IV (KMG-IV): sequencing the most valuable type-strain genomes for metagenomic binning, comparative biology and taxonomic classification.</title>
        <authorList>
            <person name="Goeker M."/>
        </authorList>
    </citation>
    <scope>NUCLEOTIDE SEQUENCE [LARGE SCALE GENOMIC DNA]</scope>
    <source>
        <strain evidence="3 4">DSM 25527</strain>
    </source>
</reference>
<sequence length="389" mass="41468">MNTISISSNAGWRARFRTFFTTRDFILHDGRDLRRFSIGGKTQAALASVLAVTLGFSAYGVAQAGMSAATAAGLGDPTSPEERVAALQAELAEVKTAAKAHVGKVEQRQDLIAAVLAGRSSPEEIEAAMADNEELAVLTPELRASLGRVEQRQAALAAKAQEVAELRYKTTAAKLRKLGLNPQRFTPRAEGMGGPYEPIDGKAATAEARSDAQFRSLFMTWKKLDSLEHGVIAIPSVHPISADLRYSSTFGVRSDPFRGSAAMHAGVDIPGPIGTPIYATADGIVERAGRAGGYGNLVEIDHGKGIETRYGHLSKILVQPNQRVKRGQVVALMGSTGRSTGSHLHYEVRIDGRAVNPIPFLQTADYLTALQDKSVQAVPTLASAVEVED</sequence>
<dbReference type="GO" id="GO:0004222">
    <property type="term" value="F:metalloendopeptidase activity"/>
    <property type="evidence" value="ECO:0007669"/>
    <property type="project" value="TreeGrafter"/>
</dbReference>
<gene>
    <name evidence="3" type="ORF">DFR49_1599</name>
</gene>
<keyword evidence="3" id="KW-0378">Hydrolase</keyword>
<name>A0A397PLN3_9SPHN</name>
<dbReference type="InterPro" id="IPR011055">
    <property type="entry name" value="Dup_hybrid_motif"/>
</dbReference>
<protein>
    <submittedName>
        <fullName evidence="3">Murein DD-endopeptidase MepM/ murein hydrolase activator NlpD</fullName>
    </submittedName>
</protein>